<dbReference type="PANTHER" id="PTHR31321">
    <property type="entry name" value="ACYL-COA THIOESTER HYDROLASE YBHC-RELATED"/>
    <property type="match status" value="1"/>
</dbReference>
<dbReference type="Pfam" id="PF01095">
    <property type="entry name" value="Pectinesterase"/>
    <property type="match status" value="1"/>
</dbReference>
<keyword evidence="8" id="KW-1185">Reference proteome</keyword>
<dbReference type="SUPFAM" id="SSF51126">
    <property type="entry name" value="Pectin lyase-like"/>
    <property type="match status" value="1"/>
</dbReference>
<organism evidence="7 8">
    <name type="scientific">Flavobacterium zubiriense</name>
    <dbReference type="NCBI Taxonomy" id="3138075"/>
    <lineage>
        <taxon>Bacteria</taxon>
        <taxon>Pseudomonadati</taxon>
        <taxon>Bacteroidota</taxon>
        <taxon>Flavobacteriia</taxon>
        <taxon>Flavobacteriales</taxon>
        <taxon>Flavobacteriaceae</taxon>
        <taxon>Flavobacterium</taxon>
    </lineage>
</organism>
<keyword evidence="2 5" id="KW-0378">Hydrolase</keyword>
<keyword evidence="3 5" id="KW-0063">Aspartyl esterase</keyword>
<dbReference type="InterPro" id="IPR012334">
    <property type="entry name" value="Pectin_lyas_fold"/>
</dbReference>
<protein>
    <recommendedName>
        <fullName evidence="5">Pectinesterase</fullName>
        <ecNumber evidence="5">3.1.1.11</ecNumber>
    </recommendedName>
</protein>
<evidence type="ECO:0000313" key="7">
    <source>
        <dbReference type="EMBL" id="MFA9190835.1"/>
    </source>
</evidence>
<evidence type="ECO:0000256" key="1">
    <source>
        <dbReference type="ARBA" id="ARBA00008891"/>
    </source>
</evidence>
<feature type="active site" evidence="4">
    <location>
        <position position="184"/>
    </location>
</feature>
<dbReference type="Gene3D" id="2.160.20.10">
    <property type="entry name" value="Single-stranded right-handed beta-helix, Pectin lyase-like"/>
    <property type="match status" value="1"/>
</dbReference>
<evidence type="ECO:0000256" key="2">
    <source>
        <dbReference type="ARBA" id="ARBA00022801"/>
    </source>
</evidence>
<dbReference type="InterPro" id="IPR033131">
    <property type="entry name" value="Pectinesterase_Asp_AS"/>
</dbReference>
<name>A0ABV4TBN5_9FLAO</name>
<dbReference type="InterPro" id="IPR011050">
    <property type="entry name" value="Pectin_lyase_fold/virulence"/>
</dbReference>
<dbReference type="RefSeq" id="WP_373405838.1">
    <property type="nucleotide sequence ID" value="NZ_JBCFQL010000005.1"/>
</dbReference>
<dbReference type="PROSITE" id="PS00503">
    <property type="entry name" value="PECTINESTERASE_2"/>
    <property type="match status" value="1"/>
</dbReference>
<comment type="pathway">
    <text evidence="5">Glycan metabolism; pectin degradation; 2-dehydro-3-deoxy-D-gluconate from pectin: step 1/5.</text>
</comment>
<sequence length="327" mass="36768">MKYIVVLYFCVFSNAIFGTQLKLEFDKKITVAQDGTGDFKTIQSAIDAAETDKGAVEIYIKKGIYKEKLVILSSKSGLKLVGENKENTIITNDDYSGKPNPNSNRNFGTSDSYTLLVRADDVQIENVTIENSWCEKGQAVSLHVKGNRFIIRNSRILGCQDTLLTDGDGAYQYYQNCYIEGTTDFIFGPATAVIENCIIKSKKDSYITAASTPENLEFGYVFFNCVLTADANVTKVFLGRPWRPFAKTVFLGCNLGSHILPEGWNPWKDERFPDKDKTAFYAEYNNKGKGAKTNKRVAWSHQLSKAEAAKYTLKNIFPKGDFWKTIR</sequence>
<dbReference type="InterPro" id="IPR000070">
    <property type="entry name" value="Pectinesterase_cat"/>
</dbReference>
<dbReference type="EC" id="3.1.1.11" evidence="5"/>
<accession>A0ABV4TBN5</accession>
<comment type="catalytic activity">
    <reaction evidence="5">
        <text>[(1-&gt;4)-alpha-D-galacturonosyl methyl ester](n) + n H2O = [(1-&gt;4)-alpha-D-galacturonosyl](n) + n methanol + n H(+)</text>
        <dbReference type="Rhea" id="RHEA:22380"/>
        <dbReference type="Rhea" id="RHEA-COMP:14570"/>
        <dbReference type="Rhea" id="RHEA-COMP:14573"/>
        <dbReference type="ChEBI" id="CHEBI:15377"/>
        <dbReference type="ChEBI" id="CHEBI:15378"/>
        <dbReference type="ChEBI" id="CHEBI:17790"/>
        <dbReference type="ChEBI" id="CHEBI:140522"/>
        <dbReference type="ChEBI" id="CHEBI:140523"/>
        <dbReference type="EC" id="3.1.1.11"/>
    </reaction>
</comment>
<dbReference type="PANTHER" id="PTHR31321:SF57">
    <property type="entry name" value="PECTINESTERASE 53-RELATED"/>
    <property type="match status" value="1"/>
</dbReference>
<evidence type="ECO:0000259" key="6">
    <source>
        <dbReference type="Pfam" id="PF01095"/>
    </source>
</evidence>
<reference evidence="7 8" key="1">
    <citation type="submission" date="2024-04" db="EMBL/GenBank/DDBJ databases">
        <title>New Clade of Flavobacterium.</title>
        <authorList>
            <person name="Matos L."/>
            <person name="Proenca D.N."/>
            <person name="Fransisco R.M."/>
            <person name="Chung A.P."/>
            <person name="Maccario L."/>
            <person name="Sorensen S.J."/>
            <person name="Morais P.V."/>
        </authorList>
    </citation>
    <scope>NUCLEOTIDE SEQUENCE [LARGE SCALE GENOMIC DNA]</scope>
    <source>
        <strain evidence="7 8">FZUC8N2.13</strain>
    </source>
</reference>
<dbReference type="EMBL" id="JBCFQL010000005">
    <property type="protein sequence ID" value="MFA9190835.1"/>
    <property type="molecule type" value="Genomic_DNA"/>
</dbReference>
<feature type="domain" description="Pectinesterase catalytic" evidence="6">
    <location>
        <begin position="29"/>
        <end position="316"/>
    </location>
</feature>
<proteinExistence type="inferred from homology"/>
<gene>
    <name evidence="7" type="ORF">AAGV28_05565</name>
</gene>
<dbReference type="Proteomes" id="UP001574169">
    <property type="component" value="Unassembled WGS sequence"/>
</dbReference>
<comment type="caution">
    <text evidence="7">The sequence shown here is derived from an EMBL/GenBank/DDBJ whole genome shotgun (WGS) entry which is preliminary data.</text>
</comment>
<evidence type="ECO:0000313" key="8">
    <source>
        <dbReference type="Proteomes" id="UP001574169"/>
    </source>
</evidence>
<evidence type="ECO:0000256" key="3">
    <source>
        <dbReference type="ARBA" id="ARBA00023085"/>
    </source>
</evidence>
<evidence type="ECO:0000256" key="4">
    <source>
        <dbReference type="PROSITE-ProRule" id="PRU10040"/>
    </source>
</evidence>
<comment type="similarity">
    <text evidence="1">Belongs to the pectinesterase family.</text>
</comment>
<evidence type="ECO:0000256" key="5">
    <source>
        <dbReference type="RuleBase" id="RU000589"/>
    </source>
</evidence>